<evidence type="ECO:0000256" key="1">
    <source>
        <dbReference type="ARBA" id="ARBA00010139"/>
    </source>
</evidence>
<dbReference type="PANTHER" id="PTHR43098">
    <property type="entry name" value="L-ORNITHINE N(5)-MONOOXYGENASE-RELATED"/>
    <property type="match status" value="1"/>
</dbReference>
<dbReference type="Gene3D" id="3.50.50.60">
    <property type="entry name" value="FAD/NAD(P)-binding domain"/>
    <property type="match status" value="2"/>
</dbReference>
<keyword evidence="2" id="KW-0285">Flavoprotein</keyword>
<protein>
    <submittedName>
        <fullName evidence="6">Cyclohexanone monooxygenase</fullName>
    </submittedName>
</protein>
<dbReference type="InterPro" id="IPR050775">
    <property type="entry name" value="FAD-binding_Monooxygenases"/>
</dbReference>
<dbReference type="EMBL" id="CP021355">
    <property type="protein sequence ID" value="AWK76230.1"/>
    <property type="molecule type" value="Genomic_DNA"/>
</dbReference>
<organism evidence="6 7">
    <name type="scientific">Rhodococcus oxybenzonivorans</name>
    <dbReference type="NCBI Taxonomy" id="1990687"/>
    <lineage>
        <taxon>Bacteria</taxon>
        <taxon>Bacillati</taxon>
        <taxon>Actinomycetota</taxon>
        <taxon>Actinomycetes</taxon>
        <taxon>Mycobacteriales</taxon>
        <taxon>Nocardiaceae</taxon>
        <taxon>Rhodococcus</taxon>
    </lineage>
</organism>
<evidence type="ECO:0000256" key="3">
    <source>
        <dbReference type="ARBA" id="ARBA00022827"/>
    </source>
</evidence>
<dbReference type="SUPFAM" id="SSF51905">
    <property type="entry name" value="FAD/NAD(P)-binding domain"/>
    <property type="match status" value="2"/>
</dbReference>
<sequence>MNTSTTSPSVVETSSSDDGTAPTHYDTVVIGAGFGGLRMLHEARKLGLSVKVLEAGSDVGGTWYWNRYPGARTDTEAWAYIMSFSEELKTDWVWSERYPAQAEVERYLKYVTERFDMRRDIQFHTRVTSAVYDEAANLWTIITEAGQSFTCTYFVSASGVLSAPLDPPFPGLDSFTGQWYQTSRWPKEPVDFTGKRVAVVGTGATAVQVIPEVASTAAQLTVFQRTPNYVIPGRNHAISEGQQAEAQRDHSEIGRKCREQVFAFPMNAAGRTMDDVTPEQAQTILEAGWEIGGFRFVFETFDDLFISEESNETAAEFIRNKIRTIVQDPETAELLCPSYPLFSKRPPLGHFFYETMNRENVNLVDVSDNPIQEVTPHGMRTGTDEYEFDVIIFALGFDAGTGALASIDVRGTGGQTLTEKWADGPRTYLGIGVDGFPNMFMISGPQSPIANIPVIVDNTVGWIGRLITHMRDNGYDRMESTAEACAQWQEMCNAVLDATVLANEDVGSYFFGANVPGKPRASIFFFGGAPGYFQQCQEVADNDFKGIDFSTTPSVGSANEQAQMA</sequence>
<keyword evidence="7" id="KW-1185">Reference proteome</keyword>
<keyword evidence="6" id="KW-0614">Plasmid</keyword>
<gene>
    <name evidence="6" type="ORF">CBI38_32620</name>
</gene>
<dbReference type="Pfam" id="PF00743">
    <property type="entry name" value="FMO-like"/>
    <property type="match status" value="1"/>
</dbReference>
<dbReference type="PANTHER" id="PTHR43098:SF5">
    <property type="entry name" value="DUAL-FUNCTIONAL MONOOXYGENASE_METHYLTRANSFERASE PSOF"/>
    <property type="match status" value="1"/>
</dbReference>
<reference evidence="6 7" key="1">
    <citation type="submission" date="2017-05" db="EMBL/GenBank/DDBJ databases">
        <title>Isolation of Rhodococcus sp. S2-17 biodegrading of BP-3.</title>
        <authorList>
            <person name="Lee Y."/>
            <person name="Kim K.H."/>
            <person name="Chun B.H."/>
            <person name="Jung H.S."/>
            <person name="Jeon C.O."/>
        </authorList>
    </citation>
    <scope>NUCLEOTIDE SEQUENCE [LARGE SCALE GENOMIC DNA]</scope>
    <source>
        <strain evidence="6 7">S2-17</strain>
        <plasmid evidence="7">prb98</plasmid>
    </source>
</reference>
<keyword evidence="6" id="KW-0503">Monooxygenase</keyword>
<dbReference type="AlphaFoldDB" id="A0A2S2C5S9"/>
<dbReference type="GO" id="GO:0050660">
    <property type="term" value="F:flavin adenine dinucleotide binding"/>
    <property type="evidence" value="ECO:0007669"/>
    <property type="project" value="InterPro"/>
</dbReference>
<evidence type="ECO:0000256" key="5">
    <source>
        <dbReference type="ARBA" id="ARBA00023002"/>
    </source>
</evidence>
<evidence type="ECO:0000256" key="4">
    <source>
        <dbReference type="ARBA" id="ARBA00022857"/>
    </source>
</evidence>
<geneLocation type="plasmid" evidence="7">
    <name>prb98</name>
</geneLocation>
<comment type="similarity">
    <text evidence="1">Belongs to the FAD-binding monooxygenase family.</text>
</comment>
<dbReference type="RefSeq" id="WP_109335698.1">
    <property type="nucleotide sequence ID" value="NZ_CP021355.1"/>
</dbReference>
<dbReference type="PRINTS" id="PR00411">
    <property type="entry name" value="PNDRDTASEI"/>
</dbReference>
<dbReference type="InterPro" id="IPR036188">
    <property type="entry name" value="FAD/NAD-bd_sf"/>
</dbReference>
<dbReference type="GO" id="GO:0004499">
    <property type="term" value="F:N,N-dimethylaniline monooxygenase activity"/>
    <property type="evidence" value="ECO:0007669"/>
    <property type="project" value="InterPro"/>
</dbReference>
<dbReference type="Proteomes" id="UP000245711">
    <property type="component" value="Plasmid pRB98"/>
</dbReference>
<dbReference type="GO" id="GO:0050661">
    <property type="term" value="F:NADP binding"/>
    <property type="evidence" value="ECO:0007669"/>
    <property type="project" value="InterPro"/>
</dbReference>
<evidence type="ECO:0000313" key="6">
    <source>
        <dbReference type="EMBL" id="AWK76230.1"/>
    </source>
</evidence>
<evidence type="ECO:0000313" key="7">
    <source>
        <dbReference type="Proteomes" id="UP000245711"/>
    </source>
</evidence>
<dbReference type="InterPro" id="IPR020946">
    <property type="entry name" value="Flavin_mOase-like"/>
</dbReference>
<proteinExistence type="inferred from homology"/>
<accession>A0A2S2C5S9</accession>
<dbReference type="OrthoDB" id="5168853at2"/>
<keyword evidence="5" id="KW-0560">Oxidoreductase</keyword>
<keyword evidence="3" id="KW-0274">FAD</keyword>
<evidence type="ECO:0000256" key="2">
    <source>
        <dbReference type="ARBA" id="ARBA00022630"/>
    </source>
</evidence>
<name>A0A2S2C5S9_9NOCA</name>
<dbReference type="KEGG" id="roz:CBI38_32620"/>
<keyword evidence="4" id="KW-0521">NADP</keyword>